<keyword evidence="9 10" id="KW-0472">Membrane</keyword>
<dbReference type="PROSITE" id="PS50928">
    <property type="entry name" value="ABC_TM1"/>
    <property type="match status" value="1"/>
</dbReference>
<feature type="domain" description="ABC transmembrane type-1" evidence="12">
    <location>
        <begin position="99"/>
        <end position="306"/>
    </location>
</feature>
<evidence type="ECO:0000256" key="3">
    <source>
        <dbReference type="ARBA" id="ARBA00007069"/>
    </source>
</evidence>
<feature type="transmembrane region" description="Helical" evidence="10">
    <location>
        <begin position="47"/>
        <end position="68"/>
    </location>
</feature>
<keyword evidence="5 10" id="KW-1003">Cell membrane</keyword>
<dbReference type="AlphaFoldDB" id="A0A6J4IVH2"/>
<feature type="transmembrane region" description="Helical" evidence="10">
    <location>
        <begin position="136"/>
        <end position="160"/>
    </location>
</feature>
<evidence type="ECO:0000256" key="10">
    <source>
        <dbReference type="RuleBase" id="RU363043"/>
    </source>
</evidence>
<dbReference type="GO" id="GO:0005315">
    <property type="term" value="F:phosphate transmembrane transporter activity"/>
    <property type="evidence" value="ECO:0007669"/>
    <property type="project" value="InterPro"/>
</dbReference>
<evidence type="ECO:0000259" key="12">
    <source>
        <dbReference type="PROSITE" id="PS50928"/>
    </source>
</evidence>
<feature type="transmembrane region" description="Helical" evidence="10">
    <location>
        <begin position="284"/>
        <end position="305"/>
    </location>
</feature>
<dbReference type="InterPro" id="IPR000515">
    <property type="entry name" value="MetI-like"/>
</dbReference>
<feature type="transmembrane region" description="Helical" evidence="10">
    <location>
        <begin position="213"/>
        <end position="234"/>
    </location>
</feature>
<protein>
    <recommendedName>
        <fullName evidence="10">Phosphate transport system permease protein PstA</fullName>
    </recommendedName>
</protein>
<evidence type="ECO:0000256" key="2">
    <source>
        <dbReference type="ARBA" id="ARBA00004651"/>
    </source>
</evidence>
<evidence type="ECO:0000256" key="5">
    <source>
        <dbReference type="ARBA" id="ARBA00022475"/>
    </source>
</evidence>
<comment type="similarity">
    <text evidence="3 10">Belongs to the binding-protein-dependent transport system permease family. CysTW subfamily.</text>
</comment>
<keyword evidence="4" id="KW-0813">Transport</keyword>
<proteinExistence type="inferred from homology"/>
<dbReference type="GO" id="GO:0035435">
    <property type="term" value="P:phosphate ion transmembrane transport"/>
    <property type="evidence" value="ECO:0007669"/>
    <property type="project" value="InterPro"/>
</dbReference>
<feature type="transmembrane region" description="Helical" evidence="10">
    <location>
        <begin position="166"/>
        <end position="184"/>
    </location>
</feature>
<reference evidence="13" key="1">
    <citation type="submission" date="2020-02" db="EMBL/GenBank/DDBJ databases">
        <authorList>
            <person name="Meier V. D."/>
        </authorList>
    </citation>
    <scope>NUCLEOTIDE SEQUENCE</scope>
    <source>
        <strain evidence="13">AVDCRST_MAG50</strain>
    </source>
</reference>
<dbReference type="Pfam" id="PF00528">
    <property type="entry name" value="BPD_transp_1"/>
    <property type="match status" value="1"/>
</dbReference>
<feature type="region of interest" description="Disordered" evidence="11">
    <location>
        <begin position="1"/>
        <end position="35"/>
    </location>
</feature>
<keyword evidence="7 10" id="KW-0812">Transmembrane</keyword>
<dbReference type="Gene3D" id="1.10.3720.10">
    <property type="entry name" value="MetI-like"/>
    <property type="match status" value="1"/>
</dbReference>
<keyword evidence="8 10" id="KW-1133">Transmembrane helix</keyword>
<evidence type="ECO:0000256" key="7">
    <source>
        <dbReference type="ARBA" id="ARBA00022692"/>
    </source>
</evidence>
<sequence length="312" mass="32215">MSTSITAPAGRPAPSRGSSTSQTEAPRPITGKSISVGRRVRNTTATVLVGLAVLVAAVPLAFVLVYVVSKGGGVFNLAFLTESIPISSRRAGPGMGPAVAGTLLITGAATLMAVPLGILAAVYLNEYGQANRLAAAIRFLSDVMAGVPSIVMGLFIYTVWVLRFGMSGFAGALALACLMLPIVIRSTEGVLRLVPRDLREASTALGARTSRTILTVVIPAALPGITSGCLLAVARAAGETAPLLFTIGTVRALNPNLFEGTNTALSAQIFVNAQLPFVAAQNRAWGAALTLILLVLLLTIIARIISARFTVR</sequence>
<gene>
    <name evidence="13" type="ORF">AVDCRST_MAG50-2802</name>
</gene>
<dbReference type="SUPFAM" id="SSF161098">
    <property type="entry name" value="MetI-like"/>
    <property type="match status" value="1"/>
</dbReference>
<name>A0A6J4IVH2_9ACTN</name>
<dbReference type="InterPro" id="IPR035906">
    <property type="entry name" value="MetI-like_sf"/>
</dbReference>
<dbReference type="PANTHER" id="PTHR42922">
    <property type="entry name" value="PHOSPHATE TRANSPORT SYSTEM PERMEASE PROTEIN PSTA"/>
    <property type="match status" value="1"/>
</dbReference>
<organism evidence="13">
    <name type="scientific">uncultured Acidimicrobiales bacterium</name>
    <dbReference type="NCBI Taxonomy" id="310071"/>
    <lineage>
        <taxon>Bacteria</taxon>
        <taxon>Bacillati</taxon>
        <taxon>Actinomycetota</taxon>
        <taxon>Acidimicrobiia</taxon>
        <taxon>Acidimicrobiales</taxon>
        <taxon>environmental samples</taxon>
    </lineage>
</organism>
<comment type="function">
    <text evidence="1">Part of the binding-protein-dependent transport system for phosphate; probably responsible for the translocation of the substrate across the membrane.</text>
</comment>
<dbReference type="EMBL" id="CADCTF010000130">
    <property type="protein sequence ID" value="CAA9261808.1"/>
    <property type="molecule type" value="Genomic_DNA"/>
</dbReference>
<evidence type="ECO:0000256" key="4">
    <source>
        <dbReference type="ARBA" id="ARBA00022448"/>
    </source>
</evidence>
<evidence type="ECO:0000256" key="6">
    <source>
        <dbReference type="ARBA" id="ARBA00022592"/>
    </source>
</evidence>
<evidence type="ECO:0000313" key="13">
    <source>
        <dbReference type="EMBL" id="CAA9261808.1"/>
    </source>
</evidence>
<comment type="subcellular location">
    <subcellularLocation>
        <location evidence="2 10">Cell membrane</location>
        <topology evidence="2 10">Multi-pass membrane protein</topology>
    </subcellularLocation>
</comment>
<evidence type="ECO:0000256" key="11">
    <source>
        <dbReference type="SAM" id="MobiDB-lite"/>
    </source>
</evidence>
<accession>A0A6J4IVH2</accession>
<dbReference type="CDD" id="cd06261">
    <property type="entry name" value="TM_PBP2"/>
    <property type="match status" value="1"/>
</dbReference>
<dbReference type="InterPro" id="IPR005672">
    <property type="entry name" value="Phosphate_PstA"/>
</dbReference>
<dbReference type="GO" id="GO:0005886">
    <property type="term" value="C:plasma membrane"/>
    <property type="evidence" value="ECO:0007669"/>
    <property type="project" value="UniProtKB-SubCell"/>
</dbReference>
<dbReference type="PANTHER" id="PTHR42922:SF1">
    <property type="entry name" value="PHOSPHATE TRANSPORT SYSTEM PERMEASE PROTEIN PSTA"/>
    <property type="match status" value="1"/>
</dbReference>
<keyword evidence="6" id="KW-0592">Phosphate transport</keyword>
<dbReference type="InterPro" id="IPR051408">
    <property type="entry name" value="Phosphate_transprt_permease"/>
</dbReference>
<feature type="transmembrane region" description="Helical" evidence="10">
    <location>
        <begin position="98"/>
        <end position="124"/>
    </location>
</feature>
<evidence type="ECO:0000256" key="1">
    <source>
        <dbReference type="ARBA" id="ARBA00003510"/>
    </source>
</evidence>
<dbReference type="NCBIfam" id="TIGR00974">
    <property type="entry name" value="3a0107s02c"/>
    <property type="match status" value="1"/>
</dbReference>
<evidence type="ECO:0000256" key="9">
    <source>
        <dbReference type="ARBA" id="ARBA00023136"/>
    </source>
</evidence>
<evidence type="ECO:0000256" key="8">
    <source>
        <dbReference type="ARBA" id="ARBA00022989"/>
    </source>
</evidence>